<feature type="domain" description="RRM" evidence="5">
    <location>
        <begin position="83"/>
        <end position="160"/>
    </location>
</feature>
<dbReference type="PANTHER" id="PTHR48032">
    <property type="entry name" value="RNA-BINDING PROTEIN MUSASHI HOMOLOG RBP6"/>
    <property type="match status" value="1"/>
</dbReference>
<keyword evidence="7" id="KW-1185">Reference proteome</keyword>
<dbReference type="InterPro" id="IPR012677">
    <property type="entry name" value="Nucleotide-bd_a/b_plait_sf"/>
</dbReference>
<dbReference type="Gene3D" id="3.30.70.330">
    <property type="match status" value="2"/>
</dbReference>
<evidence type="ECO:0000256" key="1">
    <source>
        <dbReference type="ARBA" id="ARBA00022737"/>
    </source>
</evidence>
<dbReference type="FunFam" id="3.30.70.330:FF:000025">
    <property type="entry name" value="RNA-binding protein Musashi homolog 2 isoform X1"/>
    <property type="match status" value="1"/>
</dbReference>
<evidence type="ECO:0000256" key="3">
    <source>
        <dbReference type="PROSITE-ProRule" id="PRU00176"/>
    </source>
</evidence>
<name>A0A9N8WEQ5_9GLOM</name>
<dbReference type="InterPro" id="IPR034156">
    <property type="entry name" value="Hrp1_RRM1"/>
</dbReference>
<dbReference type="Pfam" id="PF00076">
    <property type="entry name" value="RRM_1"/>
    <property type="match status" value="2"/>
</dbReference>
<dbReference type="EMBL" id="CAJVPJ010000154">
    <property type="protein sequence ID" value="CAG8487263.1"/>
    <property type="molecule type" value="Genomic_DNA"/>
</dbReference>
<dbReference type="OrthoDB" id="1875751at2759"/>
<dbReference type="InterPro" id="IPR000504">
    <property type="entry name" value="RRM_dom"/>
</dbReference>
<dbReference type="CDD" id="cd12330">
    <property type="entry name" value="RRM2_Hrp1p"/>
    <property type="match status" value="1"/>
</dbReference>
<keyword evidence="2 3" id="KW-0694">RNA-binding</keyword>
<comment type="caution">
    <text evidence="6">The sequence shown here is derived from an EMBL/GenBank/DDBJ whole genome shotgun (WGS) entry which is preliminary data.</text>
</comment>
<keyword evidence="1" id="KW-0677">Repeat</keyword>
<evidence type="ECO:0000256" key="4">
    <source>
        <dbReference type="SAM" id="MobiDB-lite"/>
    </source>
</evidence>
<proteinExistence type="predicted"/>
<dbReference type="Proteomes" id="UP000789572">
    <property type="component" value="Unassembled WGS sequence"/>
</dbReference>
<protein>
    <submittedName>
        <fullName evidence="6">7455_t:CDS:1</fullName>
    </submittedName>
</protein>
<dbReference type="InterPro" id="IPR035979">
    <property type="entry name" value="RBD_domain_sf"/>
</dbReference>
<dbReference type="SMART" id="SM00360">
    <property type="entry name" value="RRM"/>
    <property type="match status" value="2"/>
</dbReference>
<dbReference type="PROSITE" id="PS50102">
    <property type="entry name" value="RRM"/>
    <property type="match status" value="2"/>
</dbReference>
<organism evidence="6 7">
    <name type="scientific">Paraglomus occultum</name>
    <dbReference type="NCBI Taxonomy" id="144539"/>
    <lineage>
        <taxon>Eukaryota</taxon>
        <taxon>Fungi</taxon>
        <taxon>Fungi incertae sedis</taxon>
        <taxon>Mucoromycota</taxon>
        <taxon>Glomeromycotina</taxon>
        <taxon>Glomeromycetes</taxon>
        <taxon>Paraglomerales</taxon>
        <taxon>Paraglomeraceae</taxon>
        <taxon>Paraglomus</taxon>
    </lineage>
</organism>
<dbReference type="SUPFAM" id="SSF54928">
    <property type="entry name" value="RNA-binding domain, RBD"/>
    <property type="match status" value="2"/>
</dbReference>
<dbReference type="GO" id="GO:0003729">
    <property type="term" value="F:mRNA binding"/>
    <property type="evidence" value="ECO:0007669"/>
    <property type="project" value="TreeGrafter"/>
</dbReference>
<evidence type="ECO:0000259" key="5">
    <source>
        <dbReference type="PROSITE" id="PS50102"/>
    </source>
</evidence>
<feature type="domain" description="RRM" evidence="5">
    <location>
        <begin position="1"/>
        <end position="81"/>
    </location>
</feature>
<gene>
    <name evidence="6" type="ORF">POCULU_LOCUS1872</name>
</gene>
<dbReference type="PANTHER" id="PTHR48032:SF6">
    <property type="entry name" value="RNA-BINDING (RRM_RBD_RNP MOTIFS) FAMILY PROTEIN"/>
    <property type="match status" value="1"/>
</dbReference>
<feature type="region of interest" description="Disordered" evidence="4">
    <location>
        <begin position="292"/>
        <end position="386"/>
    </location>
</feature>
<reference evidence="6" key="1">
    <citation type="submission" date="2021-06" db="EMBL/GenBank/DDBJ databases">
        <authorList>
            <person name="Kallberg Y."/>
            <person name="Tangrot J."/>
            <person name="Rosling A."/>
        </authorList>
    </citation>
    <scope>NUCLEOTIDE SEQUENCE</scope>
    <source>
        <strain evidence="6">IA702</strain>
    </source>
</reference>
<evidence type="ECO:0000256" key="2">
    <source>
        <dbReference type="ARBA" id="ARBA00022884"/>
    </source>
</evidence>
<evidence type="ECO:0000313" key="7">
    <source>
        <dbReference type="Proteomes" id="UP000789572"/>
    </source>
</evidence>
<accession>A0A9N8WEQ5</accession>
<dbReference type="GO" id="GO:0006417">
    <property type="term" value="P:regulation of translation"/>
    <property type="evidence" value="ECO:0007669"/>
    <property type="project" value="TreeGrafter"/>
</dbReference>
<sequence>MFIGGLNWETTDESLRNYFTQFGEVTDCVVMRDPNTGRSRGFGFLTFVDSSVVNTVLVKEHQLDGKIIDPKRAIPREEQEKTEKIFVGGIAPDVNEEEFKEYFSQFGNVIDATLMVDRDTGRPRGFGFITFDSSEPVEKAMAKNDLELKNKLIEVKRAMPKHKSQRQSMYNQQNFGSSSAVAASAAAAMSAMPPSASVSRYGQPYGTGKDASLSYSGMNYTPQYSGYGGYGQYTGYNYPSNYGGGYGNYNAISQYYTRYANSYGQYGGGYGGSGSRGSSSYNQWYRGNDSGYTSGGPSSAGGGSPIGGPSSANRISSGYHRSPSRDEGSYGGGRDHHHHPGSPAYGRGSSRGPIRSYSSGIQSSGGGPIYNSQQVRGTHNYHPYAR</sequence>
<evidence type="ECO:0000313" key="6">
    <source>
        <dbReference type="EMBL" id="CAG8487263.1"/>
    </source>
</evidence>
<dbReference type="AlphaFoldDB" id="A0A9N8WEQ5"/>
<dbReference type="CDD" id="cd12577">
    <property type="entry name" value="RRM1_Hrp1p"/>
    <property type="match status" value="1"/>
</dbReference>